<organism evidence="2 3">
    <name type="scientific">Phakopsora pachyrhizi</name>
    <name type="common">Asian soybean rust disease fungus</name>
    <dbReference type="NCBI Taxonomy" id="170000"/>
    <lineage>
        <taxon>Eukaryota</taxon>
        <taxon>Fungi</taxon>
        <taxon>Dikarya</taxon>
        <taxon>Basidiomycota</taxon>
        <taxon>Pucciniomycotina</taxon>
        <taxon>Pucciniomycetes</taxon>
        <taxon>Pucciniales</taxon>
        <taxon>Phakopsoraceae</taxon>
        <taxon>Phakopsora</taxon>
    </lineage>
</organism>
<reference evidence="2" key="1">
    <citation type="submission" date="2022-06" db="EMBL/GenBank/DDBJ databases">
        <authorList>
            <consortium name="SYNGENTA / RWTH Aachen University"/>
        </authorList>
    </citation>
    <scope>NUCLEOTIDE SEQUENCE</scope>
</reference>
<evidence type="ECO:0000256" key="1">
    <source>
        <dbReference type="SAM" id="Phobius"/>
    </source>
</evidence>
<sequence>MILQCPASEEATKLEIAKITESIKTFTNSSISQENPYQDITFLMQCSISPFTHPKTDNNASPITAWMSSCLIIYILQLSLFGTGVYYSRQSGSSRLFKRHDSGIIIPNTRILVATFSACLSIALIIDTILLILNANGSSVSS</sequence>
<keyword evidence="3" id="KW-1185">Reference proteome</keyword>
<dbReference type="EMBL" id="CALTRL010004687">
    <property type="protein sequence ID" value="CAH7683432.1"/>
    <property type="molecule type" value="Genomic_DNA"/>
</dbReference>
<protein>
    <submittedName>
        <fullName evidence="2">Uncharacterized protein</fullName>
    </submittedName>
</protein>
<evidence type="ECO:0000313" key="3">
    <source>
        <dbReference type="Proteomes" id="UP001153365"/>
    </source>
</evidence>
<keyword evidence="1" id="KW-0472">Membrane</keyword>
<keyword evidence="1" id="KW-1133">Transmembrane helix</keyword>
<feature type="transmembrane region" description="Helical" evidence="1">
    <location>
        <begin position="109"/>
        <end position="133"/>
    </location>
</feature>
<feature type="transmembrane region" description="Helical" evidence="1">
    <location>
        <begin position="63"/>
        <end position="88"/>
    </location>
</feature>
<evidence type="ECO:0000313" key="2">
    <source>
        <dbReference type="EMBL" id="CAH7683432.1"/>
    </source>
</evidence>
<gene>
    <name evidence="2" type="ORF">PPACK8108_LOCUS16945</name>
</gene>
<comment type="caution">
    <text evidence="2">The sequence shown here is derived from an EMBL/GenBank/DDBJ whole genome shotgun (WGS) entry which is preliminary data.</text>
</comment>
<proteinExistence type="predicted"/>
<keyword evidence="1" id="KW-0812">Transmembrane</keyword>
<dbReference type="Proteomes" id="UP001153365">
    <property type="component" value="Unassembled WGS sequence"/>
</dbReference>
<dbReference type="AlphaFoldDB" id="A0AAV0BB68"/>
<accession>A0AAV0BB68</accession>
<name>A0AAV0BB68_PHAPC</name>